<evidence type="ECO:0000313" key="9">
    <source>
        <dbReference type="EMBL" id="CAD7427730.1"/>
    </source>
</evidence>
<keyword evidence="2" id="KW-0812">Transmembrane</keyword>
<dbReference type="InterPro" id="IPR002126">
    <property type="entry name" value="Cadherin-like_dom"/>
</dbReference>
<evidence type="ECO:0000256" key="4">
    <source>
        <dbReference type="ARBA" id="ARBA00022837"/>
    </source>
</evidence>
<dbReference type="EMBL" id="OB793535">
    <property type="protein sequence ID" value="CAD7427730.1"/>
    <property type="molecule type" value="Genomic_DNA"/>
</dbReference>
<dbReference type="PRINTS" id="PR00205">
    <property type="entry name" value="CADHERIN"/>
</dbReference>
<sequence length="905" mass="98970">MFCIHVECADRVSPTADLSATCTDMSMHVDLPLHLIFTIGCQFYPAGEYLRFVRVPENVPVGGEVLQIEVHPRNNLTLQPVDKVLATLVSLVPGTSSSGVLITSCILSGSVQSAGIPTNEQLSATCTGRNTWVTSTLDLQGGVASVEDVSYFTYLDQSEQVVSVRLAQSLENLVDSDNPQNVLKFRLVCDYDDGEDMVSFPRIHNNATMYRAALSLTRKLDNNTFDSLFVKKISSYLSVTVYVEDVNDHSPEFQNAPYHITVDELTPVGLTIFRGIHAVDRDKPNTPNSDVHYSIVEGNERGKFALESSHRAALVVRRALDYDAGDVDFELTVMASDRGSPPRNSSTSIRVSVLDNDDLSPKFARDVYKTSVTEFYPVTGARVHQELRFDPPLLAFDQDLAIATPVRYDLIAGNDRHLFSIDPRNGSIFLEQELDLDQERTLAGEHLRAAGERVLGEHLRAAGERALGEHLHAAGERALGKHLRAAGERALGEHLRAAGERALGKHLRAAGERVLGEHLRAAGERVLGEHLRAAGERVQASQVDNPLKTGVARVEVELLDLNDNLPQFEVQLYNISIVENLPNGFSVLHVSAVDKDQGDNGEFSYQLEDPSEAFTMDPRSGWLTVRDQAKLDRESQSSLFMKVFAREKAPSVVSNVSASSVSVEVTLLDANDNNPSFLPSNLYEFTVESNAEVGSVVGRFSWQLCELTADRCHVHKRALTTPVWNIIFPPTTSASLCLQVQAVDPDLGRNGMVLYDLQRPAAHNGSTGAGLPFAVDAQSGNLLVIDSPLAEGRHAVFVEASDQPSNPSERRFSLAVVTVEVVGANNRGKGSEVPDFLGSPYEFWVGDNVPVGTSVGQMRVTDAVDKNKVIYDMLHSYHDGGESRGCEQTRLVTGVSPKGVNRLVL</sequence>
<evidence type="ECO:0000256" key="6">
    <source>
        <dbReference type="ARBA" id="ARBA00023136"/>
    </source>
</evidence>
<dbReference type="Pfam" id="PF00028">
    <property type="entry name" value="Cadherin"/>
    <property type="match status" value="2"/>
</dbReference>
<dbReference type="GO" id="GO:0005886">
    <property type="term" value="C:plasma membrane"/>
    <property type="evidence" value="ECO:0007669"/>
    <property type="project" value="InterPro"/>
</dbReference>
<keyword evidence="3" id="KW-0677">Repeat</keyword>
<reference evidence="9" key="1">
    <citation type="submission" date="2020-11" db="EMBL/GenBank/DDBJ databases">
        <authorList>
            <person name="Tran Van P."/>
        </authorList>
    </citation>
    <scope>NUCLEOTIDE SEQUENCE</scope>
</reference>
<evidence type="ECO:0000259" key="8">
    <source>
        <dbReference type="PROSITE" id="PS50268"/>
    </source>
</evidence>
<evidence type="ECO:0000256" key="7">
    <source>
        <dbReference type="PROSITE-ProRule" id="PRU00043"/>
    </source>
</evidence>
<dbReference type="SMART" id="SM00112">
    <property type="entry name" value="CA"/>
    <property type="match status" value="4"/>
</dbReference>
<dbReference type="Gene3D" id="2.60.40.60">
    <property type="entry name" value="Cadherins"/>
    <property type="match status" value="4"/>
</dbReference>
<dbReference type="GO" id="GO:0005509">
    <property type="term" value="F:calcium ion binding"/>
    <property type="evidence" value="ECO:0007669"/>
    <property type="project" value="UniProtKB-UniRule"/>
</dbReference>
<gene>
    <name evidence="9" type="ORF">TMSB3V08_LOCUS4562</name>
</gene>
<dbReference type="PROSITE" id="PS00232">
    <property type="entry name" value="CADHERIN_1"/>
    <property type="match status" value="3"/>
</dbReference>
<proteinExistence type="predicted"/>
<name>A0A7R9HME0_9NEOP</name>
<dbReference type="FunFam" id="2.60.40.60:FF:000266">
    <property type="entry name" value="Cadherin 23"/>
    <property type="match status" value="1"/>
</dbReference>
<accession>A0A7R9HME0</accession>
<dbReference type="AlphaFoldDB" id="A0A7R9HME0"/>
<dbReference type="SUPFAM" id="SSF49313">
    <property type="entry name" value="Cadherin-like"/>
    <property type="match status" value="4"/>
</dbReference>
<dbReference type="PROSITE" id="PS50268">
    <property type="entry name" value="CADHERIN_2"/>
    <property type="match status" value="4"/>
</dbReference>
<dbReference type="PANTHER" id="PTHR24026">
    <property type="entry name" value="FAT ATYPICAL CADHERIN-RELATED"/>
    <property type="match status" value="1"/>
</dbReference>
<evidence type="ECO:0000256" key="1">
    <source>
        <dbReference type="ARBA" id="ARBA00004370"/>
    </source>
</evidence>
<dbReference type="InterPro" id="IPR020894">
    <property type="entry name" value="Cadherin_CS"/>
</dbReference>
<feature type="domain" description="Cadherin" evidence="8">
    <location>
        <begin position="254"/>
        <end position="363"/>
    </location>
</feature>
<evidence type="ECO:0000256" key="3">
    <source>
        <dbReference type="ARBA" id="ARBA00022737"/>
    </source>
</evidence>
<keyword evidence="4 7" id="KW-0106">Calcium</keyword>
<feature type="domain" description="Cadherin" evidence="8">
    <location>
        <begin position="679"/>
        <end position="836"/>
    </location>
</feature>
<dbReference type="FunFam" id="2.60.40.60:FF:000104">
    <property type="entry name" value="cadherin-23 isoform X1"/>
    <property type="match status" value="1"/>
</dbReference>
<comment type="subcellular location">
    <subcellularLocation>
        <location evidence="1">Membrane</location>
    </subcellularLocation>
</comment>
<dbReference type="PANTHER" id="PTHR24026:SF129">
    <property type="entry name" value="CADHERIN-89D"/>
    <property type="match status" value="1"/>
</dbReference>
<dbReference type="InterPro" id="IPR015919">
    <property type="entry name" value="Cadherin-like_sf"/>
</dbReference>
<dbReference type="GO" id="GO:0007156">
    <property type="term" value="P:homophilic cell adhesion via plasma membrane adhesion molecules"/>
    <property type="evidence" value="ECO:0007669"/>
    <property type="project" value="InterPro"/>
</dbReference>
<feature type="domain" description="Cadherin" evidence="8">
    <location>
        <begin position="393"/>
        <end position="568"/>
    </location>
</feature>
<feature type="domain" description="Cadherin" evidence="8">
    <location>
        <begin position="569"/>
        <end position="677"/>
    </location>
</feature>
<protein>
    <recommendedName>
        <fullName evidence="8">Cadherin domain-containing protein</fullName>
    </recommendedName>
</protein>
<evidence type="ECO:0000256" key="5">
    <source>
        <dbReference type="ARBA" id="ARBA00022989"/>
    </source>
</evidence>
<dbReference type="CDD" id="cd11304">
    <property type="entry name" value="Cadherin_repeat"/>
    <property type="match status" value="4"/>
</dbReference>
<evidence type="ECO:0000256" key="2">
    <source>
        <dbReference type="ARBA" id="ARBA00022692"/>
    </source>
</evidence>
<keyword evidence="5" id="KW-1133">Transmembrane helix</keyword>
<organism evidence="9">
    <name type="scientific">Timema monikensis</name>
    <dbReference type="NCBI Taxonomy" id="170555"/>
    <lineage>
        <taxon>Eukaryota</taxon>
        <taxon>Metazoa</taxon>
        <taxon>Ecdysozoa</taxon>
        <taxon>Arthropoda</taxon>
        <taxon>Hexapoda</taxon>
        <taxon>Insecta</taxon>
        <taxon>Pterygota</taxon>
        <taxon>Neoptera</taxon>
        <taxon>Polyneoptera</taxon>
        <taxon>Phasmatodea</taxon>
        <taxon>Timematodea</taxon>
        <taxon>Timematoidea</taxon>
        <taxon>Timematidae</taxon>
        <taxon>Timema</taxon>
    </lineage>
</organism>
<keyword evidence="6" id="KW-0472">Membrane</keyword>